<keyword evidence="1" id="KW-0677">Repeat</keyword>
<evidence type="ECO:0000313" key="8">
    <source>
        <dbReference type="EMBL" id="GCD37067.1"/>
    </source>
</evidence>
<feature type="compositionally biased region" description="Gly residues" evidence="2">
    <location>
        <begin position="235"/>
        <end position="249"/>
    </location>
</feature>
<organism evidence="8 9">
    <name type="scientific">Streptomyces chrestomyceticus JCM 4735</name>
    <dbReference type="NCBI Taxonomy" id="1306181"/>
    <lineage>
        <taxon>Bacteria</taxon>
        <taxon>Bacillati</taxon>
        <taxon>Actinomycetota</taxon>
        <taxon>Actinomycetes</taxon>
        <taxon>Kitasatosporales</taxon>
        <taxon>Streptomycetaceae</taxon>
        <taxon>Streptomyces</taxon>
    </lineage>
</organism>
<dbReference type="InterPro" id="IPR044929">
    <property type="entry name" value="DNA/RNA_non-sp_Endonuclease_sf"/>
</dbReference>
<dbReference type="Gene3D" id="3.40.570.10">
    <property type="entry name" value="Extracellular Endonuclease, subunit A"/>
    <property type="match status" value="1"/>
</dbReference>
<feature type="domain" description="Type VII secretion system protein EssD-like" evidence="4">
    <location>
        <begin position="1456"/>
        <end position="1564"/>
    </location>
</feature>
<dbReference type="PANTHER" id="PTHR32305">
    <property type="match status" value="1"/>
</dbReference>
<evidence type="ECO:0000259" key="7">
    <source>
        <dbReference type="Pfam" id="PF25547"/>
    </source>
</evidence>
<feature type="compositionally biased region" description="Polar residues" evidence="2">
    <location>
        <begin position="359"/>
        <end position="371"/>
    </location>
</feature>
<evidence type="ECO:0000259" key="5">
    <source>
        <dbReference type="Pfam" id="PF20148"/>
    </source>
</evidence>
<dbReference type="InterPro" id="IPR050708">
    <property type="entry name" value="T6SS_VgrG/RHS"/>
</dbReference>
<dbReference type="InterPro" id="IPR045351">
    <property type="entry name" value="DUF6531"/>
</dbReference>
<comment type="caution">
    <text evidence="8">The sequence shown here is derived from an EMBL/GenBank/DDBJ whole genome shotgun (WGS) entry which is preliminary data.</text>
</comment>
<protein>
    <submittedName>
        <fullName evidence="8">Type IV secretion protein Rhs</fullName>
    </submittedName>
</protein>
<evidence type="ECO:0000256" key="2">
    <source>
        <dbReference type="SAM" id="MobiDB-lite"/>
    </source>
</evidence>
<evidence type="ECO:0000259" key="4">
    <source>
        <dbReference type="Pfam" id="PF13930"/>
    </source>
</evidence>
<dbReference type="Pfam" id="PF13930">
    <property type="entry name" value="Endonuclea_NS_2"/>
    <property type="match status" value="1"/>
</dbReference>
<feature type="region of interest" description="Disordered" evidence="2">
    <location>
        <begin position="272"/>
        <end position="292"/>
    </location>
</feature>
<dbReference type="InterPro" id="IPR022385">
    <property type="entry name" value="Rhs_assc_core"/>
</dbReference>
<sequence>MGVVLPGWADELLDLIGVSWPNVDEDDYREMANAMREFADDIDEGSNEAHGAIQNLVSSAGGSVAVEALNAHWGKVNGKHLKNLAGCGRMAGTAMDGVATLIEGAKLGALVQLGILAAEVIAAQAAAPFTFGLSELGALGATQVTRIALKRLFKEACQQVAEQVVSVALTPVEEALAAMVGDLVVQLGANALGVQDGVDLKHAAQAGKEGFQQGVQGAKDTARSAADSPMELLSAGGGSRGGGSGGGSGFSFDEAEHDSVVTGLQNAGGIFRNKAGGKIGRAKGHHSRTRGKDAIADAANGMLERVIDGIEDAVKKTAKHLDDDMSRGIKQMAKNHRENDQKLSDHFSGLGKGGKSDAKSPNGTPGTSLNSAGKGGNKARDQLGRNHPNNSTRTDGAVEGCGDPVDVATGRVFLRQTDIELPCLPPMRFIRKFESSYRSGRRLGASWASTVDQRLEFDSAGIIFVTEHGLLLSYSIPDEGASVLPVYGPRWPLARTPQGDWSVHEPETGLTRYFSTALHDPGLALLDEVTDGRGNHYHFDYDDRTGAPLAIRHSAGYHVRFTHDEHGKIAALHLVGSGSPDSDVLVKSYGYDLSGNLDTVTDGAGRSTRFEYDEDHRITAWVDSNDSRYEYTYDFLSRCVAQGGAEGHLRYRYDYSERDSRSGRRVTTVTDSVGRVSRYSINDRLQVVARTDPSGATTQSEYDDRDRLLATTDALGRVTRTEYDGDDRPTALIRADGHRTSATYDDRGRLRTLTEPDGAMWQHVYDEQGNRIALIDPSGGVTRYSYDQRGHISSVTDPAGQTMKLVTNAAGLPLTVTDPVGAVTHYAYDSFGRLTTVTNPLNHVMRMVWTTEGHLASRTDANGETERWDYDGEGNCTCYTDQLGRRTRFEYTYFDLATACTTPEGVRYEFAHDTELRLTQVTNPQGLTWKYTYDAVGRLISETDFEGRTLTYAYDATGRLASRTNAIGQTTAYRYDSVGGLSAKDVDGLEITYERDPCGRLLRAVGPDATLEQRHDVLGQCTAETVNGRTLFVSRDSVGRRIGRTTPTGAVTTLTYDAAGHVGGLTVSGRFLSFQHDAVGKETRREVGGNVTLAHAWDPAGQLVSQTLELAHSSATLQRRAYSYRGDGCMTSVDDQQTGLRSFALSADGRVHGVSAAGWSESYAFDETGNQTYASWPDRHPQAESRGERAYSGTRVTRAGNIRYEHDAQGRVVLRQKVRLSRRPDTWRYTWDAEDRLTSVRTPDGSCWRYLYDPLGRRIAKLRSAPGSEDVVEETRFTWDGLTLAEQTTTHARTPVAITITWDHDGLTPLAQTETKCLSSAPQDVIDQRFFAIVTDQVGTPTELIDENGGIAWRSRATVWGVTSWNKDATAYTPLRFPGQYFDAETQLHYNHFRHYDPETARYLSLDPLGLDPAPNPSTYVDNPHLLSDPLGLTPCDEQDVTWGGRVQYGPLGPGNRATWMRATIDDTMLGGRTKARPKDGCAGYVPGKNYNRTHLLGALIGGSNKDSRNFVTAHRNMNSPVMLAIETQIRDAAAAGEKIEYSVTPIYRTNDPSDVIPVGLTIEARGDRGFTFRPYEGGGRSNHISLLNEPKR</sequence>
<feature type="region of interest" description="Disordered" evidence="2">
    <location>
        <begin position="211"/>
        <end position="254"/>
    </location>
</feature>
<dbReference type="PANTHER" id="PTHR32305:SF15">
    <property type="entry name" value="PROTEIN RHSA-RELATED"/>
    <property type="match status" value="1"/>
</dbReference>
<dbReference type="Pfam" id="PF25023">
    <property type="entry name" value="TEN_YD-shell"/>
    <property type="match status" value="1"/>
</dbReference>
<dbReference type="GeneID" id="95623679"/>
<accession>A0A7U9KYF4</accession>
<dbReference type="EMBL" id="BHZC01000001">
    <property type="protein sequence ID" value="GCD37067.1"/>
    <property type="molecule type" value="Genomic_DNA"/>
</dbReference>
<gene>
    <name evidence="8" type="ORF">OEIGOIKO_04850</name>
</gene>
<proteinExistence type="predicted"/>
<dbReference type="InterPro" id="IPR001826">
    <property type="entry name" value="RHS"/>
</dbReference>
<dbReference type="PRINTS" id="PR00394">
    <property type="entry name" value="RHSPROTEIN"/>
</dbReference>
<reference evidence="8 9" key="1">
    <citation type="submission" date="2018-11" db="EMBL/GenBank/DDBJ databases">
        <title>Whole genome sequence of Streptomyces chrestomyceticus NBRC 13444(T).</title>
        <authorList>
            <person name="Komaki H."/>
            <person name="Tamura T."/>
        </authorList>
    </citation>
    <scope>NUCLEOTIDE SEQUENCE [LARGE SCALE GENOMIC DNA]</scope>
    <source>
        <strain evidence="8 9">NBRC 13444</strain>
    </source>
</reference>
<dbReference type="Proteomes" id="UP000287830">
    <property type="component" value="Unassembled WGS sequence"/>
</dbReference>
<dbReference type="Gene3D" id="2.180.10.10">
    <property type="entry name" value="RHS repeat-associated core"/>
    <property type="match status" value="3"/>
</dbReference>
<dbReference type="Gene3D" id="3.90.930.1">
    <property type="match status" value="1"/>
</dbReference>
<dbReference type="InterPro" id="IPR057746">
    <property type="entry name" value="CpnT-like_N"/>
</dbReference>
<feature type="compositionally biased region" description="Basic and acidic residues" evidence="2">
    <location>
        <begin position="335"/>
        <end position="345"/>
    </location>
</feature>
<dbReference type="InterPro" id="IPR056823">
    <property type="entry name" value="TEN-like_YD-shell"/>
</dbReference>
<evidence type="ECO:0000259" key="6">
    <source>
        <dbReference type="Pfam" id="PF25023"/>
    </source>
</evidence>
<dbReference type="RefSeq" id="WP_125046497.1">
    <property type="nucleotide sequence ID" value="NZ_BHZC01000001.1"/>
</dbReference>
<dbReference type="Pfam" id="PF20148">
    <property type="entry name" value="DUF6531"/>
    <property type="match status" value="1"/>
</dbReference>
<dbReference type="Pfam" id="PF05593">
    <property type="entry name" value="RHS_repeat"/>
    <property type="match status" value="4"/>
</dbReference>
<feature type="region of interest" description="Disordered" evidence="2">
    <location>
        <begin position="335"/>
        <end position="401"/>
    </location>
</feature>
<dbReference type="Pfam" id="PF25547">
    <property type="entry name" value="WXG100_2"/>
    <property type="match status" value="1"/>
</dbReference>
<dbReference type="InterPro" id="IPR044927">
    <property type="entry name" value="Endonuclea_NS_2"/>
</dbReference>
<dbReference type="OrthoDB" id="4981820at2"/>
<evidence type="ECO:0000259" key="3">
    <source>
        <dbReference type="Pfam" id="PF03527"/>
    </source>
</evidence>
<dbReference type="InterPro" id="IPR006530">
    <property type="entry name" value="YD"/>
</dbReference>
<feature type="compositionally biased region" description="Basic residues" evidence="2">
    <location>
        <begin position="280"/>
        <end position="289"/>
    </location>
</feature>
<feature type="domain" description="Teneurin-like YD-shell" evidence="6">
    <location>
        <begin position="698"/>
        <end position="842"/>
    </location>
</feature>
<name>A0A7U9KYF4_9ACTN</name>
<dbReference type="NCBIfam" id="TIGR03696">
    <property type="entry name" value="Rhs_assc_core"/>
    <property type="match status" value="1"/>
</dbReference>
<evidence type="ECO:0000313" key="9">
    <source>
        <dbReference type="Proteomes" id="UP000287830"/>
    </source>
</evidence>
<feature type="domain" description="DUF6531" evidence="5">
    <location>
        <begin position="402"/>
        <end position="473"/>
    </location>
</feature>
<dbReference type="Pfam" id="PF03527">
    <property type="entry name" value="RHS"/>
    <property type="match status" value="1"/>
</dbReference>
<dbReference type="NCBIfam" id="TIGR01643">
    <property type="entry name" value="YD_repeat_2x"/>
    <property type="match status" value="11"/>
</dbReference>
<evidence type="ECO:0000256" key="1">
    <source>
        <dbReference type="ARBA" id="ARBA00022737"/>
    </source>
</evidence>
<feature type="domain" description="RHS protein conserved region" evidence="3">
    <location>
        <begin position="1333"/>
        <end position="1361"/>
    </location>
</feature>
<dbReference type="InterPro" id="IPR031325">
    <property type="entry name" value="RHS_repeat"/>
</dbReference>
<feature type="domain" description="Outer membrane channel protein CpnT-like N-terminal" evidence="7">
    <location>
        <begin position="17"/>
        <end position="142"/>
    </location>
</feature>